<evidence type="ECO:0000259" key="2">
    <source>
        <dbReference type="Pfam" id="PF04471"/>
    </source>
</evidence>
<accession>A0A0D7WV22</accession>
<evidence type="ECO:0000313" key="4">
    <source>
        <dbReference type="Proteomes" id="UP000032534"/>
    </source>
</evidence>
<dbReference type="Proteomes" id="UP000032534">
    <property type="component" value="Unassembled WGS sequence"/>
</dbReference>
<dbReference type="AlphaFoldDB" id="A0A0D7WV22"/>
<dbReference type="InterPro" id="IPR011335">
    <property type="entry name" value="Restrct_endonuc-II-like"/>
</dbReference>
<dbReference type="RefSeq" id="WP_044648654.1">
    <property type="nucleotide sequence ID" value="NZ_JTHP01000071.1"/>
</dbReference>
<dbReference type="GO" id="GO:0003677">
    <property type="term" value="F:DNA binding"/>
    <property type="evidence" value="ECO:0007669"/>
    <property type="project" value="InterPro"/>
</dbReference>
<name>A0A0D7WV22_9BACL</name>
<keyword evidence="1" id="KW-0812">Transmembrane</keyword>
<dbReference type="InterPro" id="IPR052906">
    <property type="entry name" value="Type_IV_Methyl-Rstrct_Enzyme"/>
</dbReference>
<dbReference type="GO" id="GO:0009307">
    <property type="term" value="P:DNA restriction-modification system"/>
    <property type="evidence" value="ECO:0007669"/>
    <property type="project" value="InterPro"/>
</dbReference>
<proteinExistence type="predicted"/>
<keyword evidence="1" id="KW-1133">Transmembrane helix</keyword>
<gene>
    <name evidence="3" type="ORF">QD47_24980</name>
</gene>
<protein>
    <recommendedName>
        <fullName evidence="2">Restriction endonuclease type IV Mrr domain-containing protein</fullName>
    </recommendedName>
</protein>
<keyword evidence="4" id="KW-1185">Reference proteome</keyword>
<comment type="caution">
    <text evidence="3">The sequence shown here is derived from an EMBL/GenBank/DDBJ whole genome shotgun (WGS) entry which is preliminary data.</text>
</comment>
<dbReference type="InterPro" id="IPR007560">
    <property type="entry name" value="Restrct_endonuc_IV_Mrr"/>
</dbReference>
<dbReference type="GO" id="GO:0015666">
    <property type="term" value="F:restriction endodeoxyribonuclease activity"/>
    <property type="evidence" value="ECO:0007669"/>
    <property type="project" value="TreeGrafter"/>
</dbReference>
<dbReference type="PANTHER" id="PTHR30015:SF6">
    <property type="entry name" value="SLL1429 PROTEIN"/>
    <property type="match status" value="1"/>
</dbReference>
<feature type="transmembrane region" description="Helical" evidence="1">
    <location>
        <begin position="12"/>
        <end position="31"/>
    </location>
</feature>
<dbReference type="PATRIC" id="fig|159743.3.peg.5531"/>
<feature type="domain" description="Restriction endonuclease type IV Mrr" evidence="2">
    <location>
        <begin position="75"/>
        <end position="181"/>
    </location>
</feature>
<evidence type="ECO:0000313" key="3">
    <source>
        <dbReference type="EMBL" id="KJD43020.1"/>
    </source>
</evidence>
<feature type="transmembrane region" description="Helical" evidence="1">
    <location>
        <begin position="37"/>
        <end position="55"/>
    </location>
</feature>
<dbReference type="PANTHER" id="PTHR30015">
    <property type="entry name" value="MRR RESTRICTION SYSTEM PROTEIN"/>
    <property type="match status" value="1"/>
</dbReference>
<dbReference type="EMBL" id="JTHP01000071">
    <property type="protein sequence ID" value="KJD43020.1"/>
    <property type="molecule type" value="Genomic_DNA"/>
</dbReference>
<evidence type="ECO:0000256" key="1">
    <source>
        <dbReference type="SAM" id="Phobius"/>
    </source>
</evidence>
<reference evidence="3 4" key="1">
    <citation type="submission" date="2014-11" db="EMBL/GenBank/DDBJ databases">
        <title>Draft Genome Sequences of Paenibacillus polymyxa NRRL B-30509 and Paenibacillus terrae NRRL B-30644, Strains from a Poultry Environment that Produce Tridecaptin A and Paenicidins.</title>
        <authorList>
            <person name="van Belkum M.J."/>
            <person name="Lohans C.T."/>
            <person name="Vederas J.C."/>
        </authorList>
    </citation>
    <scope>NUCLEOTIDE SEQUENCE [LARGE SCALE GENOMIC DNA]</scope>
    <source>
        <strain evidence="3 4">NRRL B-30644</strain>
    </source>
</reference>
<dbReference type="Gene3D" id="3.40.1350.10">
    <property type="match status" value="1"/>
</dbReference>
<sequence>MLKRKRKSQQSLSMSSRGVLCICIMITSYLLTKSVTISIIITAVFLSIVIAAISLRRVQKSHRLLQAGMHNVDLLDGKEFEMFLRLLFEKHGYRSFVTKASGDFGADLVLEKGESRIIVQAKRYQGKVGLKAVQEVVAAVNHYKGSEGWVVTNSSFTEQTYTLAKSNNVRLIDREGLLKLILQVKRRGGLKIKHSN</sequence>
<organism evidence="3 4">
    <name type="scientific">Paenibacillus terrae</name>
    <dbReference type="NCBI Taxonomy" id="159743"/>
    <lineage>
        <taxon>Bacteria</taxon>
        <taxon>Bacillati</taxon>
        <taxon>Bacillota</taxon>
        <taxon>Bacilli</taxon>
        <taxon>Bacillales</taxon>
        <taxon>Paenibacillaceae</taxon>
        <taxon>Paenibacillus</taxon>
    </lineage>
</organism>
<dbReference type="InterPro" id="IPR011856">
    <property type="entry name" value="tRNA_endonuc-like_dom_sf"/>
</dbReference>
<dbReference type="Pfam" id="PF04471">
    <property type="entry name" value="Mrr_cat"/>
    <property type="match status" value="1"/>
</dbReference>
<dbReference type="SUPFAM" id="SSF52980">
    <property type="entry name" value="Restriction endonuclease-like"/>
    <property type="match status" value="1"/>
</dbReference>
<keyword evidence="1" id="KW-0472">Membrane</keyword>